<name>A0ABQ0JYZ6_9BACT</name>
<evidence type="ECO:0000256" key="1">
    <source>
        <dbReference type="ARBA" id="ARBA00022729"/>
    </source>
</evidence>
<dbReference type="Gene3D" id="2.160.20.10">
    <property type="entry name" value="Single-stranded right-handed beta-helix, Pectin lyase-like"/>
    <property type="match status" value="2"/>
</dbReference>
<dbReference type="InterPro" id="IPR006626">
    <property type="entry name" value="PbH1"/>
</dbReference>
<dbReference type="SMART" id="SM00710">
    <property type="entry name" value="PbH1"/>
    <property type="match status" value="9"/>
</dbReference>
<proteinExistence type="predicted"/>
<feature type="domain" description="LamG-like jellyroll fold" evidence="3">
    <location>
        <begin position="604"/>
        <end position="754"/>
    </location>
</feature>
<evidence type="ECO:0000259" key="3">
    <source>
        <dbReference type="SMART" id="SM00560"/>
    </source>
</evidence>
<dbReference type="NCBIfam" id="TIGR03804">
    <property type="entry name" value="para_beta_helix"/>
    <property type="match status" value="2"/>
</dbReference>
<dbReference type="RefSeq" id="WP_052564026.1">
    <property type="nucleotide sequence ID" value="NZ_BAFN01000001.1"/>
</dbReference>
<comment type="caution">
    <text evidence="4">The sequence shown here is derived from an EMBL/GenBank/DDBJ whole genome shotgun (WGS) entry which is preliminary data.</text>
</comment>
<dbReference type="EMBL" id="BAFN01000001">
    <property type="protein sequence ID" value="GAN33967.1"/>
    <property type="molecule type" value="Genomic_DNA"/>
</dbReference>
<keyword evidence="2" id="KW-1015">Disulfide bond</keyword>
<feature type="domain" description="LamG-like jellyroll fold" evidence="3">
    <location>
        <begin position="825"/>
        <end position="975"/>
    </location>
</feature>
<dbReference type="Proteomes" id="UP000032309">
    <property type="component" value="Unassembled WGS sequence"/>
</dbReference>
<dbReference type="SUPFAM" id="SSF51126">
    <property type="entry name" value="Pectin lyase-like"/>
    <property type="match status" value="2"/>
</dbReference>
<dbReference type="InterPro" id="IPR013320">
    <property type="entry name" value="ConA-like_dom_sf"/>
</dbReference>
<dbReference type="InterPro" id="IPR012334">
    <property type="entry name" value="Pectin_lyas_fold"/>
</dbReference>
<organism evidence="4 5">
    <name type="scientific">Candidatus Brocadia sinica JPN1</name>
    <dbReference type="NCBI Taxonomy" id="1197129"/>
    <lineage>
        <taxon>Bacteria</taxon>
        <taxon>Pseudomonadati</taxon>
        <taxon>Planctomycetota</taxon>
        <taxon>Candidatus Brocadiia</taxon>
        <taxon>Candidatus Brocadiales</taxon>
        <taxon>Candidatus Brocadiaceae</taxon>
        <taxon>Candidatus Brocadia</taxon>
    </lineage>
</organism>
<dbReference type="Pfam" id="PF13229">
    <property type="entry name" value="Beta_helix"/>
    <property type="match status" value="2"/>
</dbReference>
<gene>
    <name evidence="4" type="ORF">BROSI_A2502</name>
</gene>
<reference evidence="5" key="1">
    <citation type="journal article" date="2015" name="Genome Announc.">
        <title>Draft Genome Sequence of an Anaerobic Ammonium-Oxidizing Bacterium, "Candidatus Brocadia sinica".</title>
        <authorList>
            <person name="Oshiki M."/>
            <person name="Shinyako-Hata K."/>
            <person name="Satoh H."/>
            <person name="Okabe S."/>
        </authorList>
    </citation>
    <scope>NUCLEOTIDE SEQUENCE [LARGE SCALE GENOMIC DNA]</scope>
    <source>
        <strain evidence="5">JPN1</strain>
    </source>
</reference>
<accession>A0ABQ0JYZ6</accession>
<dbReference type="PANTHER" id="PTHR47635">
    <property type="entry name" value="CUB DOMAIN-CONTAINING PROTEIN"/>
    <property type="match status" value="1"/>
</dbReference>
<dbReference type="PANTHER" id="PTHR47635:SF2">
    <property type="entry name" value="LAMG-LIKE JELLYROLL FOLD DOMAIN-CONTAINING PROTEIN"/>
    <property type="match status" value="1"/>
</dbReference>
<evidence type="ECO:0000256" key="2">
    <source>
        <dbReference type="ARBA" id="ARBA00023157"/>
    </source>
</evidence>
<sequence length="985" mass="105458">MEGIKKWLSVFCVLTVFVGIFIFTLPACSFAVVYHTNEIIQQSETTWYAADNPHIVQGYVILDPTVEGVVILTIEPGCVVKFDGNAYISTGQYQVKGACLNANGDIGNPIIFTSNQAIPAPGDWRGIRFEESTGGVSMSNCIIEYATDAVLCTDNAVPFPLFQNCTIRHCGRGVLCKFDSSPVIQDCTIENTTEGIYLSNNSSPNIQHCTINNANGTGIEVLSGSSPTIQRCTISACGMGIRVGGDGPLPNISDNTISNCVTYGMEFSNALPGCTIANNVWNNNGWYPIRVTAYTASFLGGGNTGSGNGTDAISISGGLDYFGAPDATWPKDGFDYEISGFLNIGLYSTATLTIEPGCVVKFNSPGGLIFHKGALNAHGTSDKPITFTSSAATPVPGNWSGITFGPDTYDAGTIMEHCIVEYATMGITCQDASPAIQHCTVRNNDTGGIYTSVGAAPSITFSNIQDNKYGVLSNDANPVINHCNITGNLYHGILNQGSAVAINAENNWWGDASGPSGAGPGTGDSVSGLVDYTPWLLSPFTGNSSGALSIYTFNEGMGTAAYDYSGNGNDGTISGATWTTGKDGGGLDFNGTSSYVSIPLINSAEVSVSAWFYKDAEDIIRNDAIFSGFRNNADLQMREGFELRFDSSTPDTLAFVLVTQDGVGNKTMQIARRNLRNSVGSWYHAVGTYNQTTGQQRLYVNGELVRTVTHPAGNTVVPLTFYPDMRMGHSRVKNGYFNGIIDDVRLYNRPLSDQEIHDLYNAFTGVLLAHYTLDEGAETIANDSSGNGNHGAVNGGAIWTAGINGTGLGFDGVDDYVSIPRINQDEISISAWFYKDAKDTIRNDTIFSGFRSNSNLQLREGFELRFPAGAPNTLQFVLVTQEGGGARTTRTAQWNLGNSVGSWHHATGTYNKTTGEQRLYVNGALVNTQTHPAGNTVVPLTAYPDMRIGYSRVNSGYFNGVIDNVRLYKLELTGLDVMYLYNNGL</sequence>
<protein>
    <recommendedName>
        <fullName evidence="3">LamG-like jellyroll fold domain-containing protein</fullName>
    </recommendedName>
</protein>
<dbReference type="InterPro" id="IPR011050">
    <property type="entry name" value="Pectin_lyase_fold/virulence"/>
</dbReference>
<evidence type="ECO:0000313" key="4">
    <source>
        <dbReference type="EMBL" id="GAN33967.1"/>
    </source>
</evidence>
<dbReference type="Pfam" id="PF13385">
    <property type="entry name" value="Laminin_G_3"/>
    <property type="match status" value="2"/>
</dbReference>
<dbReference type="Gene3D" id="2.60.120.200">
    <property type="match status" value="2"/>
</dbReference>
<dbReference type="SUPFAM" id="SSF49899">
    <property type="entry name" value="Concanavalin A-like lectins/glucanases"/>
    <property type="match status" value="2"/>
</dbReference>
<keyword evidence="5" id="KW-1185">Reference proteome</keyword>
<dbReference type="InterPro" id="IPR006558">
    <property type="entry name" value="LamG-like"/>
</dbReference>
<dbReference type="SMART" id="SM00560">
    <property type="entry name" value="LamGL"/>
    <property type="match status" value="2"/>
</dbReference>
<evidence type="ECO:0000313" key="5">
    <source>
        <dbReference type="Proteomes" id="UP000032309"/>
    </source>
</evidence>
<keyword evidence="1" id="KW-0732">Signal</keyword>
<dbReference type="InterPro" id="IPR022441">
    <property type="entry name" value="Para_beta_helix_rpt-2"/>
</dbReference>
<dbReference type="InterPro" id="IPR039448">
    <property type="entry name" value="Beta_helix"/>
</dbReference>